<dbReference type="InterPro" id="IPR051932">
    <property type="entry name" value="Bact_StressResp_Reg"/>
</dbReference>
<feature type="domain" description="STAS" evidence="1">
    <location>
        <begin position="158"/>
        <end position="270"/>
    </location>
</feature>
<organism evidence="2 3">
    <name type="scientific">Cytobacillus spartinae</name>
    <dbReference type="NCBI Taxonomy" id="3299023"/>
    <lineage>
        <taxon>Bacteria</taxon>
        <taxon>Bacillati</taxon>
        <taxon>Bacillota</taxon>
        <taxon>Bacilli</taxon>
        <taxon>Bacillales</taxon>
        <taxon>Bacillaceae</taxon>
        <taxon>Cytobacillus</taxon>
    </lineage>
</organism>
<dbReference type="RefSeq" id="WP_389358074.1">
    <property type="nucleotide sequence ID" value="NZ_JBIACK010000001.1"/>
</dbReference>
<dbReference type="Proteomes" id="UP001601059">
    <property type="component" value="Unassembled WGS sequence"/>
</dbReference>
<dbReference type="PANTHER" id="PTHR33745:SF8">
    <property type="entry name" value="BLUE-LIGHT PHOTORECEPTOR"/>
    <property type="match status" value="1"/>
</dbReference>
<dbReference type="CDD" id="cd07041">
    <property type="entry name" value="STAS_RsbR_RsbS_like"/>
    <property type="match status" value="1"/>
</dbReference>
<dbReference type="SUPFAM" id="SSF52091">
    <property type="entry name" value="SpoIIaa-like"/>
    <property type="match status" value="1"/>
</dbReference>
<sequence>MEYTFYESYSLKEFITTNSQIFENKLLTEAVNVRDKINGILKVGNIDLVNNAHKLVLYIIDGKEKELKLFAEQEGIAWAKHSLTLSFKLEWVQAIRRTLWIFIQAFSECKVHKDIDFFELEQQYNNRVDQFLNTFFICYSKFKDSLLSAQRELVEKLSVPIIPINSSVCILPLIGTIDSKRSSILEETVLTEIGNSHLQTLILDLSGIADMENDVINQIMKIIDGASIMGCSTVITGLRPEVVRKMITLGISFGENTKTFGTLQQALKDFIKS</sequence>
<proteinExistence type="predicted"/>
<gene>
    <name evidence="2" type="ORF">ACFYKX_03460</name>
</gene>
<keyword evidence="3" id="KW-1185">Reference proteome</keyword>
<comment type="caution">
    <text evidence="2">The sequence shown here is derived from an EMBL/GenBank/DDBJ whole genome shotgun (WGS) entry which is preliminary data.</text>
</comment>
<dbReference type="Pfam" id="PF01740">
    <property type="entry name" value="STAS"/>
    <property type="match status" value="1"/>
</dbReference>
<dbReference type="InterPro" id="IPR036513">
    <property type="entry name" value="STAS_dom_sf"/>
</dbReference>
<dbReference type="PROSITE" id="PS50801">
    <property type="entry name" value="STAS"/>
    <property type="match status" value="1"/>
</dbReference>
<dbReference type="EMBL" id="JBIACK010000001">
    <property type="protein sequence ID" value="MFE8699678.1"/>
    <property type="molecule type" value="Genomic_DNA"/>
</dbReference>
<evidence type="ECO:0000313" key="3">
    <source>
        <dbReference type="Proteomes" id="UP001601059"/>
    </source>
</evidence>
<dbReference type="Gene3D" id="3.30.750.24">
    <property type="entry name" value="STAS domain"/>
    <property type="match status" value="1"/>
</dbReference>
<evidence type="ECO:0000313" key="2">
    <source>
        <dbReference type="EMBL" id="MFE8699678.1"/>
    </source>
</evidence>
<evidence type="ECO:0000259" key="1">
    <source>
        <dbReference type="PROSITE" id="PS50801"/>
    </source>
</evidence>
<dbReference type="InterPro" id="IPR002645">
    <property type="entry name" value="STAS_dom"/>
</dbReference>
<name>A0ABW6K9R8_9BACI</name>
<protein>
    <submittedName>
        <fullName evidence="2">STAS domain-containing protein</fullName>
    </submittedName>
</protein>
<dbReference type="PANTHER" id="PTHR33745">
    <property type="entry name" value="RSBT ANTAGONIST PROTEIN RSBS-RELATED"/>
    <property type="match status" value="1"/>
</dbReference>
<reference evidence="2 3" key="1">
    <citation type="submission" date="2024-08" db="EMBL/GenBank/DDBJ databases">
        <title>Two novel Cytobacillus novel species.</title>
        <authorList>
            <person name="Liu G."/>
        </authorList>
    </citation>
    <scope>NUCLEOTIDE SEQUENCE [LARGE SCALE GENOMIC DNA]</scope>
    <source>
        <strain evidence="2 3">FJAT-54145</strain>
    </source>
</reference>
<accession>A0ABW6K9R8</accession>